<dbReference type="HOGENOM" id="CLU_018914_3_0_11"/>
<dbReference type="Proteomes" id="UP000010301">
    <property type="component" value="Unassembled WGS sequence"/>
</dbReference>
<dbReference type="OrthoDB" id="9760040at2"/>
<accession>C0W0Q3</accession>
<evidence type="ECO:0000313" key="2">
    <source>
        <dbReference type="Proteomes" id="UP000010301"/>
    </source>
</evidence>
<sequence length="585" mass="65575">MSREMTALDKIAEDYVAKVTEFSPGMRIALGLRAGIAGFDDFSPEGAKRYYQLAKETKALVEACEVADEVDRVTKAALLFSLEQNIEGFENNDHLGNLNNIASPVQEIRDGFDLMPTATADDWQDVLYRLEAVPTAYASYQAALEAGMELGLLPTRVQARAASEDLASTVADANPFARMRDDYREWATSENADSAKLDAATEAATNAAKAFKAWFDAELAPLAVNDDRVGKERYVRASRSFLGATIDTDATYEWAKQELARIHAQQVAIAEELFGAGTSVFEAMKRLDDDPKYQVYGTDGLKKWMQETSDQAMNDLADVHFTVKPQMRALECMISTTGSGGIYYTGPSDDFSRPGRMWWACPPDQEIFHTWQEKTTVYHEGMPGHHMQVSLATSAKEQLNSWRRNFCWYSGHGEGWALYAEDLMDKLGYMQDPADRMGMLDAQRLRAARVIVDIGVHTKKQLPGWEYLESVGITRETYEESLANSPFVDLGDTDTAEDEWDRNHMWAFMNNNVAMSHGFLVFEVTRYLGWPGQASSYKVGQKQWEEIRDAFTTAYPEKSLKEFHDMALLLGGLPLEVLHLALTGE</sequence>
<dbReference type="EMBL" id="ACFG01000030">
    <property type="protein sequence ID" value="EEH63627.1"/>
    <property type="molecule type" value="Genomic_DNA"/>
</dbReference>
<keyword evidence="2" id="KW-1185">Reference proteome</keyword>
<name>C0W0Q3_9ACTO</name>
<dbReference type="RefSeq" id="WP_006546419.1">
    <property type="nucleotide sequence ID" value="NZ_DS999543.1"/>
</dbReference>
<dbReference type="PANTHER" id="PTHR33361:SF2">
    <property type="entry name" value="DUF885 DOMAIN-CONTAINING PROTEIN"/>
    <property type="match status" value="1"/>
</dbReference>
<dbReference type="STRING" id="525245.HMPREF0044_0646"/>
<dbReference type="Pfam" id="PF05960">
    <property type="entry name" value="DUF885"/>
    <property type="match status" value="1"/>
</dbReference>
<reference evidence="1 2" key="1">
    <citation type="submission" date="2009-01" db="EMBL/GenBank/DDBJ databases">
        <authorList>
            <person name="Qin X."/>
            <person name="Bachman B."/>
            <person name="Battles P."/>
            <person name="Bell A."/>
            <person name="Bess C."/>
            <person name="Bickham C."/>
            <person name="Chaboub L."/>
            <person name="Chen D."/>
            <person name="Coyle M."/>
            <person name="Deiros D.R."/>
            <person name="Dinh H."/>
            <person name="Forbes L."/>
            <person name="Fowler G."/>
            <person name="Francisco L."/>
            <person name="Fu Q."/>
            <person name="Gubbala S."/>
            <person name="Hale W."/>
            <person name="Han Y."/>
            <person name="Hemphill L."/>
            <person name="Highlander S.K."/>
            <person name="Hirani K."/>
            <person name="Hogues M."/>
            <person name="Jackson L."/>
            <person name="Jakkamsetti A."/>
            <person name="Javaid M."/>
            <person name="Jiang H."/>
            <person name="Korchina V."/>
            <person name="Kovar C."/>
            <person name="Lara F."/>
            <person name="Lee S."/>
            <person name="Mata R."/>
            <person name="Mathew T."/>
            <person name="Moen C."/>
            <person name="Morales K."/>
            <person name="Munidasa M."/>
            <person name="Nazareth L."/>
            <person name="Ngo R."/>
            <person name="Nguyen L."/>
            <person name="Okwuonu G."/>
            <person name="Ongeri F."/>
            <person name="Patil S."/>
            <person name="Petrosino J."/>
            <person name="Pham C."/>
            <person name="Pham P."/>
            <person name="Pu L.-L."/>
            <person name="Puazo M."/>
            <person name="Raj R."/>
            <person name="Reid J."/>
            <person name="Rouhana J."/>
            <person name="Saada N."/>
            <person name="Shang Y."/>
            <person name="Simmons D."/>
            <person name="Thornton R."/>
            <person name="Warren J."/>
            <person name="Weissenberger G."/>
            <person name="Zhang J."/>
            <person name="Zhang L."/>
            <person name="Zhou C."/>
            <person name="Zhu D."/>
            <person name="Muzny D."/>
            <person name="Worley K."/>
            <person name="Gibbs R."/>
        </authorList>
    </citation>
    <scope>NUCLEOTIDE SEQUENCE [LARGE SCALE GENOMIC DNA]</scope>
    <source>
        <strain evidence="1 2">DSM 15436</strain>
    </source>
</reference>
<evidence type="ECO:0008006" key="3">
    <source>
        <dbReference type="Google" id="ProtNLM"/>
    </source>
</evidence>
<dbReference type="eggNOG" id="COG4805">
    <property type="taxonomic scope" value="Bacteria"/>
</dbReference>
<comment type="caution">
    <text evidence="1">The sequence shown here is derived from an EMBL/GenBank/DDBJ whole genome shotgun (WGS) entry which is preliminary data.</text>
</comment>
<protein>
    <recommendedName>
        <fullName evidence="3">DUF885 domain-containing protein</fullName>
    </recommendedName>
</protein>
<gene>
    <name evidence="1" type="ORF">HMPREF0044_0646</name>
</gene>
<dbReference type="AlphaFoldDB" id="C0W0Q3"/>
<dbReference type="PANTHER" id="PTHR33361">
    <property type="entry name" value="GLR0591 PROTEIN"/>
    <property type="match status" value="1"/>
</dbReference>
<organism evidence="1 2">
    <name type="scientific">Gleimia coleocanis DSM 15436</name>
    <dbReference type="NCBI Taxonomy" id="525245"/>
    <lineage>
        <taxon>Bacteria</taxon>
        <taxon>Bacillati</taxon>
        <taxon>Actinomycetota</taxon>
        <taxon>Actinomycetes</taxon>
        <taxon>Actinomycetales</taxon>
        <taxon>Actinomycetaceae</taxon>
        <taxon>Gleimia</taxon>
    </lineage>
</organism>
<dbReference type="InterPro" id="IPR010281">
    <property type="entry name" value="DUF885"/>
</dbReference>
<proteinExistence type="predicted"/>
<evidence type="ECO:0000313" key="1">
    <source>
        <dbReference type="EMBL" id="EEH63627.1"/>
    </source>
</evidence>